<dbReference type="Proteomes" id="UP000023152">
    <property type="component" value="Unassembled WGS sequence"/>
</dbReference>
<feature type="non-terminal residue" evidence="1">
    <location>
        <position position="1"/>
    </location>
</feature>
<dbReference type="AlphaFoldDB" id="X6LD40"/>
<organism evidence="1 2">
    <name type="scientific">Reticulomyxa filosa</name>
    <dbReference type="NCBI Taxonomy" id="46433"/>
    <lineage>
        <taxon>Eukaryota</taxon>
        <taxon>Sar</taxon>
        <taxon>Rhizaria</taxon>
        <taxon>Retaria</taxon>
        <taxon>Foraminifera</taxon>
        <taxon>Monothalamids</taxon>
        <taxon>Reticulomyxidae</taxon>
        <taxon>Reticulomyxa</taxon>
    </lineage>
</organism>
<evidence type="ECO:0000313" key="2">
    <source>
        <dbReference type="Proteomes" id="UP000023152"/>
    </source>
</evidence>
<protein>
    <submittedName>
        <fullName evidence="1">Uncharacterized protein</fullName>
    </submittedName>
</protein>
<keyword evidence="2" id="KW-1185">Reference proteome</keyword>
<comment type="caution">
    <text evidence="1">The sequence shown here is derived from an EMBL/GenBank/DDBJ whole genome shotgun (WGS) entry which is preliminary data.</text>
</comment>
<dbReference type="EMBL" id="ASPP01042613">
    <property type="protein sequence ID" value="ETN99887.1"/>
    <property type="molecule type" value="Genomic_DNA"/>
</dbReference>
<name>X6LD40_RETFI</name>
<evidence type="ECO:0000313" key="1">
    <source>
        <dbReference type="EMBL" id="ETN99887.1"/>
    </source>
</evidence>
<feature type="non-terminal residue" evidence="1">
    <location>
        <position position="179"/>
    </location>
</feature>
<sequence length="179" mass="21277">HIAHVQFGQETFQWGIPEDKLGPKIEGLLLTGTQIVYNTTYRGSLRYRCYEVPIVKQGIQYILQALKNVNLVDNEGLRIIENAHCCAMLLLEKLVRKYHSKYSNCTRQRYPRALLWKEIDTLKEYHDVMLHSRQAPRVLWRWYHYELMHGDENKSAITKRDELIEQLPRITKSAIHLRF</sequence>
<proteinExistence type="predicted"/>
<accession>X6LD40</accession>
<reference evidence="1 2" key="1">
    <citation type="journal article" date="2013" name="Curr. Biol.">
        <title>The Genome of the Foraminiferan Reticulomyxa filosa.</title>
        <authorList>
            <person name="Glockner G."/>
            <person name="Hulsmann N."/>
            <person name="Schleicher M."/>
            <person name="Noegel A.A."/>
            <person name="Eichinger L."/>
            <person name="Gallinger C."/>
            <person name="Pawlowski J."/>
            <person name="Sierra R."/>
            <person name="Euteneuer U."/>
            <person name="Pillet L."/>
            <person name="Moustafa A."/>
            <person name="Platzer M."/>
            <person name="Groth M."/>
            <person name="Szafranski K."/>
            <person name="Schliwa M."/>
        </authorList>
    </citation>
    <scope>NUCLEOTIDE SEQUENCE [LARGE SCALE GENOMIC DNA]</scope>
</reference>
<gene>
    <name evidence="1" type="ORF">RFI_37580</name>
</gene>